<feature type="compositionally biased region" description="Polar residues" evidence="1">
    <location>
        <begin position="835"/>
        <end position="845"/>
    </location>
</feature>
<feature type="transmembrane region" description="Helical" evidence="2">
    <location>
        <begin position="12"/>
        <end position="33"/>
    </location>
</feature>
<protein>
    <submittedName>
        <fullName evidence="3">Uncharacterized protein</fullName>
    </submittedName>
</protein>
<dbReference type="EMBL" id="GAMC01019114">
    <property type="protein sequence ID" value="JAB87441.1"/>
    <property type="molecule type" value="mRNA"/>
</dbReference>
<feature type="compositionally biased region" description="Low complexity" evidence="1">
    <location>
        <begin position="399"/>
        <end position="428"/>
    </location>
</feature>
<proteinExistence type="evidence at transcript level"/>
<reference evidence="3" key="1">
    <citation type="submission" date="2013-07" db="EMBL/GenBank/DDBJ databases">
        <authorList>
            <person name="Geib S."/>
        </authorList>
    </citation>
    <scope>NUCLEOTIDE SEQUENCE</scope>
</reference>
<sequence>MAGKTMRKQTLAHIACVYVFIVIAAATLLPIVLGIQQQHFPADYLVPPPLPTPQHLRHQNAPTHQTAETVAATSQTSVNAAEPPGFMSRVARWFGLGAADQNQVASDGKQAYNYAQPLGADGKPCNQCNKYPWVPMFPHALQYPPAAAVGNQNIHQSSAVPQHQSNQHYEAQASQKFVQQQPLPFGVGKAHLPIKQRAVQFNFPTIYQTVPGSYKAVPGVAKAPIAPPPFLPLHIPKLNLNALPPIYNAQPFRVPYLTPATSTTTTTTPTESSLGSVQQLPTTEPAHFAENIGAHSELQADRVRPAQAHSTPARNPDPSFEIVKSHQITDFVSSVEYPITFEQSPSIDLGQEHIPAIQETPKETVATVPYQHETLSPNLHKHLPASQILTDLGSFSGKQQTKTQNQQTQQAQSYPNAQTQWQTQSQTQPHPAPQHQSASYHTATQQQQQQYTQTTQSQSQSGYTQFHQSNEPSTTFYTTPYQPQTQYPQHNYTPPGTTYEPQGGDNFPSASSHNLTQLQGQQQNLNYKPWLPLTQTFVYTTTEPPRELEFSTQLTQLGDVDYLTERAPGTTKVQYSPSVQTFAPHRPEQVKHDSRGTPKRLLDSPILHAHGFPNQPRPFTRDPSELNLRRPAANFVTADIYPNHKQNSVEPSYSTAPWLVTPLPPLPAYTNAPADPTPTSTYSALDASGQYAGMSPPNPPAPARHKDVHQIIIPYTTKNQPRPFEPTRSVTEGNQHVQFSNAAYHKWSAQQNSVDIHEQQESKLVTAKLATETPPTPHEPPRRTTKYVTKILASNLRDLLRREHDVRKHKSNSSSGFDLSKLQKNIDDWTEQEYTSLSHRPSTPTIRGRSKHIPAEYLTTTTPSSARRPKTTLSLFDPSSELPASVNDLQSLLLERGSKRFELNQINDEIDNRLLDTLESETATVSSTATTKHTTTTQHSTHNNGHAAPSFMHRSADSYQPEPEPEPAELWRKAKVSISPQTHEKVYVVTPQPRFFPQRMLSTTSTSTEVPISLRKSPRFVVRPTPGNGTNSQTPASNHYSSELFGLRGLSAYVPAKPVEIIDGNSKVFNIATSAPDNQVDYTATKPADSVEKAALAKKGRRLRSTMSPSPR</sequence>
<keyword evidence="2" id="KW-1133">Transmembrane helix</keyword>
<feature type="region of interest" description="Disordered" evidence="1">
    <location>
        <begin position="835"/>
        <end position="881"/>
    </location>
</feature>
<feature type="compositionally biased region" description="Low complexity" evidence="1">
    <location>
        <begin position="472"/>
        <end position="495"/>
    </location>
</feature>
<evidence type="ECO:0000256" key="2">
    <source>
        <dbReference type="SAM" id="Phobius"/>
    </source>
</evidence>
<reference evidence="3" key="2">
    <citation type="journal article" date="2014" name="BMC Genomics">
        <title>A genomic perspective to assessing quality of mass-reared SIT flies used in Mediterranean fruit fly (Ceratitis capitata) eradication in California.</title>
        <authorList>
            <person name="Calla B."/>
            <person name="Hall B."/>
            <person name="Hou S."/>
            <person name="Geib S.M."/>
        </authorList>
    </citation>
    <scope>NUCLEOTIDE SEQUENCE</scope>
</reference>
<dbReference type="AlphaFoldDB" id="W8B2I6"/>
<keyword evidence="2" id="KW-0812">Transmembrane</keyword>
<feature type="compositionally biased region" description="Low complexity" evidence="1">
    <location>
        <begin position="923"/>
        <end position="941"/>
    </location>
</feature>
<feature type="region of interest" description="Disordered" evidence="1">
    <location>
        <begin position="923"/>
        <end position="965"/>
    </location>
</feature>
<name>W8B2I6_CERCA</name>
<organism evidence="3">
    <name type="scientific">Ceratitis capitata</name>
    <name type="common">Mediterranean fruit fly</name>
    <name type="synonym">Tephritis capitata</name>
    <dbReference type="NCBI Taxonomy" id="7213"/>
    <lineage>
        <taxon>Eukaryota</taxon>
        <taxon>Metazoa</taxon>
        <taxon>Ecdysozoa</taxon>
        <taxon>Arthropoda</taxon>
        <taxon>Hexapoda</taxon>
        <taxon>Insecta</taxon>
        <taxon>Pterygota</taxon>
        <taxon>Neoptera</taxon>
        <taxon>Endopterygota</taxon>
        <taxon>Diptera</taxon>
        <taxon>Brachycera</taxon>
        <taxon>Muscomorpha</taxon>
        <taxon>Tephritoidea</taxon>
        <taxon>Tephritidae</taxon>
        <taxon>Ceratitis</taxon>
        <taxon>Ceratitis</taxon>
    </lineage>
</organism>
<evidence type="ECO:0000313" key="3">
    <source>
        <dbReference type="EMBL" id="JAB87441.1"/>
    </source>
</evidence>
<dbReference type="OrthoDB" id="6630523at2759"/>
<accession>W8B2I6</accession>
<keyword evidence="2" id="KW-0472">Membrane</keyword>
<feature type="region of interest" description="Disordered" evidence="1">
    <location>
        <begin position="397"/>
        <end position="518"/>
    </location>
</feature>
<evidence type="ECO:0000256" key="1">
    <source>
        <dbReference type="SAM" id="MobiDB-lite"/>
    </source>
</evidence>
<feature type="compositionally biased region" description="Low complexity" evidence="1">
    <location>
        <begin position="436"/>
        <end position="465"/>
    </location>
</feature>